<organism evidence="2 3">
    <name type="scientific">Perkinsus olseni</name>
    <name type="common">Perkinsus atlanticus</name>
    <dbReference type="NCBI Taxonomy" id="32597"/>
    <lineage>
        <taxon>Eukaryota</taxon>
        <taxon>Sar</taxon>
        <taxon>Alveolata</taxon>
        <taxon>Perkinsozoa</taxon>
        <taxon>Perkinsea</taxon>
        <taxon>Perkinsida</taxon>
        <taxon>Perkinsidae</taxon>
        <taxon>Perkinsus</taxon>
    </lineage>
</organism>
<comment type="caution">
    <text evidence="2">The sequence shown here is derived from an EMBL/GenBank/DDBJ whole genome shotgun (WGS) entry which is preliminary data.</text>
</comment>
<reference evidence="2 3" key="1">
    <citation type="submission" date="2020-04" db="EMBL/GenBank/DDBJ databases">
        <title>Perkinsus olseni comparative genomics.</title>
        <authorList>
            <person name="Bogema D.R."/>
        </authorList>
    </citation>
    <scope>NUCLEOTIDE SEQUENCE [LARGE SCALE GENOMIC DNA]</scope>
    <source>
        <strain evidence="2">ATCC PRA-205</strain>
    </source>
</reference>
<protein>
    <submittedName>
        <fullName evidence="2">Uncharacterized protein</fullName>
    </submittedName>
</protein>
<evidence type="ECO:0000313" key="2">
    <source>
        <dbReference type="EMBL" id="KAF4718114.1"/>
    </source>
</evidence>
<sequence>MPPPQFFRLLVAEANLRASEAERREAEARLALCLERANRPKQEQDELYSRTFVCAGPPPCHLMGYVSWKQDKPDDFRLRLLQRDSYGDGNCPPVTVFVRGNAQQVFGRLNQGDLVENTDAVELPGQGYRAFPQNIRKLEWKNERTPERAGVEPRIPKEQWGNRWSRGGPYGCNPNY</sequence>
<gene>
    <name evidence="2" type="ORF">FOZ62_018458</name>
</gene>
<dbReference type="AlphaFoldDB" id="A0A7J6RBR6"/>
<evidence type="ECO:0000313" key="3">
    <source>
        <dbReference type="Proteomes" id="UP000574390"/>
    </source>
</evidence>
<feature type="coiled-coil region" evidence="1">
    <location>
        <begin position="9"/>
        <end position="36"/>
    </location>
</feature>
<evidence type="ECO:0000256" key="1">
    <source>
        <dbReference type="SAM" id="Coils"/>
    </source>
</evidence>
<keyword evidence="1" id="KW-0175">Coiled coil</keyword>
<name>A0A7J6RBR6_PEROL</name>
<accession>A0A7J6RBR6</accession>
<dbReference type="EMBL" id="JABANM010023302">
    <property type="protein sequence ID" value="KAF4718114.1"/>
    <property type="molecule type" value="Genomic_DNA"/>
</dbReference>
<proteinExistence type="predicted"/>
<dbReference type="Proteomes" id="UP000574390">
    <property type="component" value="Unassembled WGS sequence"/>
</dbReference>